<sequence length="71" mass="7850">MAEDAEIANFVDDMDEEYYDKDDDSEEVELDGYDIVIDDGWRLSVEVARGGGRGGECPCVAVEEVNVLSTE</sequence>
<evidence type="ECO:0000313" key="2">
    <source>
        <dbReference type="Proteomes" id="UP001420932"/>
    </source>
</evidence>
<organism evidence="1 2">
    <name type="scientific">Stephania yunnanensis</name>
    <dbReference type="NCBI Taxonomy" id="152371"/>
    <lineage>
        <taxon>Eukaryota</taxon>
        <taxon>Viridiplantae</taxon>
        <taxon>Streptophyta</taxon>
        <taxon>Embryophyta</taxon>
        <taxon>Tracheophyta</taxon>
        <taxon>Spermatophyta</taxon>
        <taxon>Magnoliopsida</taxon>
        <taxon>Ranunculales</taxon>
        <taxon>Menispermaceae</taxon>
        <taxon>Menispermoideae</taxon>
        <taxon>Cissampelideae</taxon>
        <taxon>Stephania</taxon>
    </lineage>
</organism>
<name>A0AAP0K0B2_9MAGN</name>
<proteinExistence type="predicted"/>
<dbReference type="EMBL" id="JBBNAF010000005">
    <property type="protein sequence ID" value="KAK9143487.1"/>
    <property type="molecule type" value="Genomic_DNA"/>
</dbReference>
<gene>
    <name evidence="1" type="ORF">Syun_012887</name>
</gene>
<reference evidence="1 2" key="1">
    <citation type="submission" date="2024-01" db="EMBL/GenBank/DDBJ databases">
        <title>Genome assemblies of Stephania.</title>
        <authorList>
            <person name="Yang L."/>
        </authorList>
    </citation>
    <scope>NUCLEOTIDE SEQUENCE [LARGE SCALE GENOMIC DNA]</scope>
    <source>
        <strain evidence="1">YNDBR</strain>
        <tissue evidence="1">Leaf</tissue>
    </source>
</reference>
<keyword evidence="2" id="KW-1185">Reference proteome</keyword>
<dbReference type="Proteomes" id="UP001420932">
    <property type="component" value="Unassembled WGS sequence"/>
</dbReference>
<accession>A0AAP0K0B2</accession>
<protein>
    <submittedName>
        <fullName evidence="1">Uncharacterized protein</fullName>
    </submittedName>
</protein>
<comment type="caution">
    <text evidence="1">The sequence shown here is derived from an EMBL/GenBank/DDBJ whole genome shotgun (WGS) entry which is preliminary data.</text>
</comment>
<dbReference type="AlphaFoldDB" id="A0AAP0K0B2"/>
<evidence type="ECO:0000313" key="1">
    <source>
        <dbReference type="EMBL" id="KAK9143487.1"/>
    </source>
</evidence>